<dbReference type="EC" id="3.5.1.9" evidence="3"/>
<feature type="region of interest" description="Disordered" evidence="4">
    <location>
        <begin position="100"/>
        <end position="120"/>
    </location>
</feature>
<dbReference type="GO" id="GO:0019441">
    <property type="term" value="P:L-tryptophan catabolic process to kynurenine"/>
    <property type="evidence" value="ECO:0007669"/>
    <property type="project" value="UniProtKB-UniRule"/>
</dbReference>
<dbReference type="InterPro" id="IPR029058">
    <property type="entry name" value="AB_hydrolase_fold"/>
</dbReference>
<evidence type="ECO:0000256" key="2">
    <source>
        <dbReference type="ARBA" id="ARBA00023079"/>
    </source>
</evidence>
<accession>A0AAD9T2V0</accession>
<dbReference type="Gene3D" id="3.40.50.1820">
    <property type="entry name" value="alpha/beta hydrolase"/>
    <property type="match status" value="1"/>
</dbReference>
<keyword evidence="1 3" id="KW-0378">Hydrolase</keyword>
<dbReference type="Pfam" id="PF20434">
    <property type="entry name" value="BD-FAE"/>
    <property type="match status" value="1"/>
</dbReference>
<keyword evidence="7" id="KW-1185">Reference proteome</keyword>
<reference evidence="6" key="1">
    <citation type="submission" date="2023-06" db="EMBL/GenBank/DDBJ databases">
        <title>Draft genome of Marssonina rosae.</title>
        <authorList>
            <person name="Cheng Q."/>
        </authorList>
    </citation>
    <scope>NUCLEOTIDE SEQUENCE</scope>
    <source>
        <strain evidence="6">R4</strain>
    </source>
</reference>
<dbReference type="SUPFAM" id="SSF53474">
    <property type="entry name" value="alpha/beta-Hydrolases"/>
    <property type="match status" value="1"/>
</dbReference>
<keyword evidence="2 3" id="KW-0823">Tryptophan catabolism</keyword>
<comment type="subunit">
    <text evidence="3">Homodimer.</text>
</comment>
<evidence type="ECO:0000313" key="7">
    <source>
        <dbReference type="Proteomes" id="UP001285354"/>
    </source>
</evidence>
<comment type="caution">
    <text evidence="6">The sequence shown here is derived from an EMBL/GenBank/DDBJ whole genome shotgun (WGS) entry which is preliminary data.</text>
</comment>
<evidence type="ECO:0000259" key="5">
    <source>
        <dbReference type="Pfam" id="PF20434"/>
    </source>
</evidence>
<dbReference type="PANTHER" id="PTHR48081">
    <property type="entry name" value="AB HYDROLASE SUPERFAMILY PROTEIN C4A8.06C"/>
    <property type="match status" value="1"/>
</dbReference>
<gene>
    <name evidence="6" type="ORF">QTJ16_003006</name>
</gene>
<dbReference type="HAMAP" id="MF_03014">
    <property type="entry name" value="KFase"/>
    <property type="match status" value="1"/>
</dbReference>
<comment type="domain">
    <text evidence="3">The main chain amide nitrogen atoms of the second glycine and its adjacent residue in the HGGXW motif define the oxyanion hole, and stabilize the oxyanion that forms during the nucleophilic attack by the catalytic serine during substrate cleavage.</text>
</comment>
<feature type="active site" evidence="3">
    <location>
        <position position="279"/>
    </location>
</feature>
<dbReference type="GO" id="GO:0004061">
    <property type="term" value="F:arylformamidase activity"/>
    <property type="evidence" value="ECO:0007669"/>
    <property type="project" value="UniProtKB-UniRule"/>
</dbReference>
<dbReference type="GO" id="GO:0034354">
    <property type="term" value="P:'de novo' NAD+ biosynthetic process from L-tryptophan"/>
    <property type="evidence" value="ECO:0007669"/>
    <property type="project" value="UniProtKB-UniRule"/>
</dbReference>
<evidence type="ECO:0000313" key="6">
    <source>
        <dbReference type="EMBL" id="KAK2628360.1"/>
    </source>
</evidence>
<feature type="domain" description="BD-FAE-like" evidence="5">
    <location>
        <begin position="47"/>
        <end position="255"/>
    </location>
</feature>
<comment type="catalytic activity">
    <reaction evidence="3">
        <text>N-formyl-L-kynurenine + H2O = L-kynurenine + formate + H(+)</text>
        <dbReference type="Rhea" id="RHEA:13009"/>
        <dbReference type="ChEBI" id="CHEBI:15377"/>
        <dbReference type="ChEBI" id="CHEBI:15378"/>
        <dbReference type="ChEBI" id="CHEBI:15740"/>
        <dbReference type="ChEBI" id="CHEBI:57959"/>
        <dbReference type="ChEBI" id="CHEBI:58629"/>
        <dbReference type="EC" id="3.5.1.9"/>
    </reaction>
</comment>
<comment type="pathway">
    <text evidence="3">Amino-acid degradation; L-tryptophan degradation via kynurenine pathway; L-kynurenine from L-tryptophan: step 2/2.</text>
</comment>
<evidence type="ECO:0000256" key="1">
    <source>
        <dbReference type="ARBA" id="ARBA00022801"/>
    </source>
</evidence>
<feature type="short sequence motif" description="HGGXW" evidence="3">
    <location>
        <begin position="52"/>
        <end position="56"/>
    </location>
</feature>
<dbReference type="EMBL" id="JAUBYV010000003">
    <property type="protein sequence ID" value="KAK2628360.1"/>
    <property type="molecule type" value="Genomic_DNA"/>
</dbReference>
<proteinExistence type="inferred from homology"/>
<dbReference type="InterPro" id="IPR050300">
    <property type="entry name" value="GDXG_lipolytic_enzyme"/>
</dbReference>
<dbReference type="PANTHER" id="PTHR48081:SF33">
    <property type="entry name" value="KYNURENINE FORMAMIDASE"/>
    <property type="match status" value="1"/>
</dbReference>
<evidence type="ECO:0000256" key="3">
    <source>
        <dbReference type="HAMAP-Rule" id="MF_03014"/>
    </source>
</evidence>
<feature type="active site" evidence="3">
    <location>
        <position position="244"/>
    </location>
</feature>
<dbReference type="InterPro" id="IPR049492">
    <property type="entry name" value="BD-FAE-like_dom"/>
</dbReference>
<sequence length="306" mass="34016">MDLVGEPVDIDKVIVQEDFRYGDHELQRLTVYHHFGRDAVQDGRGLFIIYIHGGAWRDPSITEKSFYPTIRALHSTTSQREQMNKHVTGIASISYRLSAHPDHPQDPTIPATERRDAQHPEHLQDVVASISFLQAKYGFGSRYLLVGHSCGATLAFQSLVRGSMFMPLTQALPFQNPEVVVGVAGIYDLRLLRDSHSHPAYQEFIVGAFGDDEKAWDSASPANFHLMDVWPEARTVVLASSSKDGLVDNGQIDCMGSKLATLNKTARVLVLRDFLDLPHDDIWEKGVGLARVVAETLKVWEAGDSG</sequence>
<dbReference type="InterPro" id="IPR027519">
    <property type="entry name" value="KFase_ver/fungi-typ"/>
</dbReference>
<protein>
    <recommendedName>
        <fullName evidence="3">Kynurenine formamidase</fullName>
        <shortName evidence="3">KFA</shortName>
        <shortName evidence="3">KFase</shortName>
        <ecNumber evidence="3">3.5.1.9</ecNumber>
    </recommendedName>
    <alternativeName>
        <fullName evidence="3">Arylformamidase</fullName>
    </alternativeName>
    <alternativeName>
        <fullName evidence="3">N-formylkynurenine formamidase</fullName>
        <shortName evidence="3">FKF</shortName>
    </alternativeName>
</protein>
<comment type="function">
    <text evidence="3">Catalyzes the hydrolysis of N-formyl-L-kynurenine to L-kynurenine, the second step in the kynurenine pathway of tryptophan degradation. Kynurenine may be further oxidized to nicotinic acid, NAD(H) and NADP(H). Required for elimination of toxic metabolites.</text>
</comment>
<feature type="active site" description="Nucleophile" evidence="3">
    <location>
        <position position="149"/>
    </location>
</feature>
<evidence type="ECO:0000256" key="4">
    <source>
        <dbReference type="SAM" id="MobiDB-lite"/>
    </source>
</evidence>
<name>A0AAD9T2V0_9HELO</name>
<organism evidence="6 7">
    <name type="scientific">Diplocarpon rosae</name>
    <dbReference type="NCBI Taxonomy" id="946125"/>
    <lineage>
        <taxon>Eukaryota</taxon>
        <taxon>Fungi</taxon>
        <taxon>Dikarya</taxon>
        <taxon>Ascomycota</taxon>
        <taxon>Pezizomycotina</taxon>
        <taxon>Leotiomycetes</taxon>
        <taxon>Helotiales</taxon>
        <taxon>Drepanopezizaceae</taxon>
        <taxon>Diplocarpon</taxon>
    </lineage>
</organism>
<dbReference type="AlphaFoldDB" id="A0AAD9T2V0"/>
<comment type="similarity">
    <text evidence="3">Belongs to the kynurenine formamidase family.</text>
</comment>
<dbReference type="Proteomes" id="UP001285354">
    <property type="component" value="Unassembled WGS sequence"/>
</dbReference>